<keyword evidence="5" id="KW-0547">Nucleotide-binding</keyword>
<protein>
    <recommendedName>
        <fullName evidence="2">histidine kinase</fullName>
        <ecNumber evidence="2">2.7.13.3</ecNumber>
    </recommendedName>
</protein>
<dbReference type="Pfam" id="PF08447">
    <property type="entry name" value="PAS_3"/>
    <property type="match status" value="1"/>
</dbReference>
<dbReference type="PROSITE" id="PS50109">
    <property type="entry name" value="HIS_KIN"/>
    <property type="match status" value="1"/>
</dbReference>
<name>A0A1H8WKF4_9FIRM</name>
<dbReference type="Pfam" id="PF02518">
    <property type="entry name" value="HATPase_c"/>
    <property type="match status" value="1"/>
</dbReference>
<keyword evidence="9" id="KW-0472">Membrane</keyword>
<feature type="transmembrane region" description="Helical" evidence="9">
    <location>
        <begin position="149"/>
        <end position="170"/>
    </location>
</feature>
<feature type="transmembrane region" description="Helical" evidence="9">
    <location>
        <begin position="116"/>
        <end position="137"/>
    </location>
</feature>
<dbReference type="SMART" id="SM00388">
    <property type="entry name" value="HisKA"/>
    <property type="match status" value="1"/>
</dbReference>
<dbReference type="InterPro" id="IPR013655">
    <property type="entry name" value="PAS_fold_3"/>
</dbReference>
<dbReference type="PANTHER" id="PTHR43065">
    <property type="entry name" value="SENSOR HISTIDINE KINASE"/>
    <property type="match status" value="1"/>
</dbReference>
<dbReference type="InterPro" id="IPR035965">
    <property type="entry name" value="PAS-like_dom_sf"/>
</dbReference>
<dbReference type="PROSITE" id="PS50113">
    <property type="entry name" value="PAC"/>
    <property type="match status" value="1"/>
</dbReference>
<keyword evidence="3" id="KW-0597">Phosphoprotein</keyword>
<feature type="transmembrane region" description="Helical" evidence="9">
    <location>
        <begin position="63"/>
        <end position="80"/>
    </location>
</feature>
<dbReference type="EMBL" id="FODY01000016">
    <property type="protein sequence ID" value="SEP28106.1"/>
    <property type="molecule type" value="Genomic_DNA"/>
</dbReference>
<evidence type="ECO:0000256" key="1">
    <source>
        <dbReference type="ARBA" id="ARBA00000085"/>
    </source>
</evidence>
<feature type="transmembrane region" description="Helical" evidence="9">
    <location>
        <begin position="176"/>
        <end position="197"/>
    </location>
</feature>
<evidence type="ECO:0000259" key="12">
    <source>
        <dbReference type="PROSITE" id="PS50113"/>
    </source>
</evidence>
<dbReference type="InterPro" id="IPR004358">
    <property type="entry name" value="Sig_transdc_His_kin-like_C"/>
</dbReference>
<keyword evidence="4" id="KW-0808">Transferase</keyword>
<dbReference type="STRING" id="112903.SAMN04490178_11646"/>
<sequence length="552" mass="63424">MTFYELSIIATVSATLAVTCVYVFLYSLYRQNYIGLWAIFWLNHFLVQLFYRTPFSQMSTLHFSVGQALGVYNYVLLLYATSKFLGRKISSYWYYTAFFLSLFTDIAFYLEFPSSVFLLPSCLFVAFVNFWHGYTFTRNLSSKSWGKNIVGFAFAGLGIHTLDMPFLVAIPWFAPWGFLISGLLRFVISIGTLILYLEKTFQTLSEKEKQYRLLAENAIDVIYLYRIHPEPAFEYISPSIERLSGLSCDHYYKNPDIFLSLIHPNDQFLWKNLLDNPISHAEHPLTMRFIRHDHSLIWIEQTTVPIFNEKGICISFEGIIRDITTRKKLEQDVSRLDRLNTVGQMAANVAHEIRNPLTTVHGYLQIFLKKSNFSDYKDELQLLISELERSNLIIKEYLSLCQNKARDLKLGQLNQIIEDLRPLLTANANASSKDIHYELTPLPDIHIDEKEMRQLVLNLVRNALEAMEPGKSVTLRTLLTEQNEVVLIVQDEGSGIPSHILEKIGTPFLTTKETGTGIGLAVVYRIADDHQANIQIDTGPEGTTFRVIFKVI</sequence>
<evidence type="ECO:0000256" key="2">
    <source>
        <dbReference type="ARBA" id="ARBA00012438"/>
    </source>
</evidence>
<feature type="domain" description="PAC" evidence="12">
    <location>
        <begin position="283"/>
        <end position="335"/>
    </location>
</feature>
<dbReference type="InterPro" id="IPR036097">
    <property type="entry name" value="HisK_dim/P_sf"/>
</dbReference>
<evidence type="ECO:0000256" key="6">
    <source>
        <dbReference type="ARBA" id="ARBA00022777"/>
    </source>
</evidence>
<keyword evidence="7" id="KW-0067">ATP-binding</keyword>
<dbReference type="Proteomes" id="UP000198847">
    <property type="component" value="Unassembled WGS sequence"/>
</dbReference>
<dbReference type="InterPro" id="IPR036890">
    <property type="entry name" value="HATPase_C_sf"/>
</dbReference>
<dbReference type="Gene3D" id="3.30.565.10">
    <property type="entry name" value="Histidine kinase-like ATPase, C-terminal domain"/>
    <property type="match status" value="1"/>
</dbReference>
<dbReference type="CDD" id="cd00082">
    <property type="entry name" value="HisKA"/>
    <property type="match status" value="1"/>
</dbReference>
<reference evidence="13 14" key="1">
    <citation type="submission" date="2016-10" db="EMBL/GenBank/DDBJ databases">
        <authorList>
            <person name="de Groot N.N."/>
        </authorList>
    </citation>
    <scope>NUCLEOTIDE SEQUENCE [LARGE SCALE GENOMIC DNA]</scope>
    <source>
        <strain evidence="13 14">DSM 13305</strain>
    </source>
</reference>
<keyword evidence="6" id="KW-0418">Kinase</keyword>
<dbReference type="SUPFAM" id="SSF55785">
    <property type="entry name" value="PYP-like sensor domain (PAS domain)"/>
    <property type="match status" value="1"/>
</dbReference>
<dbReference type="InterPro" id="IPR003661">
    <property type="entry name" value="HisK_dim/P_dom"/>
</dbReference>
<evidence type="ECO:0000256" key="5">
    <source>
        <dbReference type="ARBA" id="ARBA00022741"/>
    </source>
</evidence>
<dbReference type="OrthoDB" id="1672409at2"/>
<dbReference type="NCBIfam" id="TIGR00229">
    <property type="entry name" value="sensory_box"/>
    <property type="match status" value="1"/>
</dbReference>
<evidence type="ECO:0000256" key="8">
    <source>
        <dbReference type="ARBA" id="ARBA00023012"/>
    </source>
</evidence>
<proteinExistence type="predicted"/>
<dbReference type="GO" id="GO:0000155">
    <property type="term" value="F:phosphorelay sensor kinase activity"/>
    <property type="evidence" value="ECO:0007669"/>
    <property type="project" value="InterPro"/>
</dbReference>
<evidence type="ECO:0000256" key="9">
    <source>
        <dbReference type="SAM" id="Phobius"/>
    </source>
</evidence>
<dbReference type="PANTHER" id="PTHR43065:SF46">
    <property type="entry name" value="C4-DICARBOXYLATE TRANSPORT SENSOR PROTEIN DCTB"/>
    <property type="match status" value="1"/>
</dbReference>
<dbReference type="PROSITE" id="PS50112">
    <property type="entry name" value="PAS"/>
    <property type="match status" value="1"/>
</dbReference>
<dbReference type="PRINTS" id="PR00344">
    <property type="entry name" value="BCTRLSENSOR"/>
</dbReference>
<comment type="catalytic activity">
    <reaction evidence="1">
        <text>ATP + protein L-histidine = ADP + protein N-phospho-L-histidine.</text>
        <dbReference type="EC" id="2.7.13.3"/>
    </reaction>
</comment>
<feature type="domain" description="PAS" evidence="11">
    <location>
        <begin position="207"/>
        <end position="281"/>
    </location>
</feature>
<dbReference type="InterPro" id="IPR000014">
    <property type="entry name" value="PAS"/>
</dbReference>
<feature type="domain" description="Histidine kinase" evidence="10">
    <location>
        <begin position="348"/>
        <end position="552"/>
    </location>
</feature>
<dbReference type="InterPro" id="IPR005467">
    <property type="entry name" value="His_kinase_dom"/>
</dbReference>
<dbReference type="GO" id="GO:0005524">
    <property type="term" value="F:ATP binding"/>
    <property type="evidence" value="ECO:0007669"/>
    <property type="project" value="UniProtKB-KW"/>
</dbReference>
<dbReference type="RefSeq" id="WP_091748295.1">
    <property type="nucleotide sequence ID" value="NZ_FODY01000016.1"/>
</dbReference>
<evidence type="ECO:0000313" key="13">
    <source>
        <dbReference type="EMBL" id="SEP28106.1"/>
    </source>
</evidence>
<dbReference type="CDD" id="cd00130">
    <property type="entry name" value="PAS"/>
    <property type="match status" value="1"/>
</dbReference>
<dbReference type="EC" id="2.7.13.3" evidence="2"/>
<gene>
    <name evidence="13" type="ORF">SAMN04490178_11646</name>
</gene>
<evidence type="ECO:0000313" key="14">
    <source>
        <dbReference type="Proteomes" id="UP000198847"/>
    </source>
</evidence>
<accession>A0A1H8WKF4</accession>
<keyword evidence="9" id="KW-0812">Transmembrane</keyword>
<evidence type="ECO:0000256" key="3">
    <source>
        <dbReference type="ARBA" id="ARBA00022553"/>
    </source>
</evidence>
<keyword evidence="8" id="KW-0902">Two-component regulatory system</keyword>
<evidence type="ECO:0000256" key="7">
    <source>
        <dbReference type="ARBA" id="ARBA00022840"/>
    </source>
</evidence>
<feature type="transmembrane region" description="Helical" evidence="9">
    <location>
        <begin position="6"/>
        <end position="26"/>
    </location>
</feature>
<dbReference type="SUPFAM" id="SSF47384">
    <property type="entry name" value="Homodimeric domain of signal transducing histidine kinase"/>
    <property type="match status" value="1"/>
</dbReference>
<dbReference type="Gene3D" id="3.30.450.20">
    <property type="entry name" value="PAS domain"/>
    <property type="match status" value="1"/>
</dbReference>
<feature type="transmembrane region" description="Helical" evidence="9">
    <location>
        <begin position="33"/>
        <end position="51"/>
    </location>
</feature>
<dbReference type="SUPFAM" id="SSF55874">
    <property type="entry name" value="ATPase domain of HSP90 chaperone/DNA topoisomerase II/histidine kinase"/>
    <property type="match status" value="1"/>
</dbReference>
<evidence type="ECO:0000259" key="11">
    <source>
        <dbReference type="PROSITE" id="PS50112"/>
    </source>
</evidence>
<dbReference type="Pfam" id="PF00512">
    <property type="entry name" value="HisKA"/>
    <property type="match status" value="1"/>
</dbReference>
<keyword evidence="9" id="KW-1133">Transmembrane helix</keyword>
<organism evidence="13 14">
    <name type="scientific">Propionispora vibrioides</name>
    <dbReference type="NCBI Taxonomy" id="112903"/>
    <lineage>
        <taxon>Bacteria</taxon>
        <taxon>Bacillati</taxon>
        <taxon>Bacillota</taxon>
        <taxon>Negativicutes</taxon>
        <taxon>Selenomonadales</taxon>
        <taxon>Sporomusaceae</taxon>
        <taxon>Propionispora</taxon>
    </lineage>
</organism>
<dbReference type="Gene3D" id="1.10.287.130">
    <property type="match status" value="1"/>
</dbReference>
<dbReference type="AlphaFoldDB" id="A0A1H8WKF4"/>
<keyword evidence="14" id="KW-1185">Reference proteome</keyword>
<dbReference type="InterPro" id="IPR003594">
    <property type="entry name" value="HATPase_dom"/>
</dbReference>
<dbReference type="SMART" id="SM00387">
    <property type="entry name" value="HATPase_c"/>
    <property type="match status" value="1"/>
</dbReference>
<feature type="transmembrane region" description="Helical" evidence="9">
    <location>
        <begin position="92"/>
        <end position="110"/>
    </location>
</feature>
<evidence type="ECO:0000256" key="4">
    <source>
        <dbReference type="ARBA" id="ARBA00022679"/>
    </source>
</evidence>
<dbReference type="InterPro" id="IPR000700">
    <property type="entry name" value="PAS-assoc_C"/>
</dbReference>
<evidence type="ECO:0000259" key="10">
    <source>
        <dbReference type="PROSITE" id="PS50109"/>
    </source>
</evidence>